<dbReference type="STRING" id="930990.A0A067N8X3"/>
<evidence type="ECO:0000256" key="1">
    <source>
        <dbReference type="SAM" id="Phobius"/>
    </source>
</evidence>
<proteinExistence type="predicted"/>
<dbReference type="PANTHER" id="PTHR32285:SF48">
    <property type="entry name" value="PROTEIN TRICHOME BIREFRINGENCE-LIKE 19"/>
    <property type="match status" value="1"/>
</dbReference>
<dbReference type="GO" id="GO:0005794">
    <property type="term" value="C:Golgi apparatus"/>
    <property type="evidence" value="ECO:0007669"/>
    <property type="project" value="TreeGrafter"/>
</dbReference>
<feature type="transmembrane region" description="Helical" evidence="1">
    <location>
        <begin position="42"/>
        <end position="58"/>
    </location>
</feature>
<name>A0A067N8X3_BOTB1</name>
<evidence type="ECO:0000313" key="3">
    <source>
        <dbReference type="Proteomes" id="UP000027195"/>
    </source>
</evidence>
<keyword evidence="3" id="KW-1185">Reference proteome</keyword>
<reference evidence="3" key="1">
    <citation type="journal article" date="2014" name="Proc. Natl. Acad. Sci. U.S.A.">
        <title>Extensive sampling of basidiomycete genomes demonstrates inadequacy of the white-rot/brown-rot paradigm for wood decay fungi.</title>
        <authorList>
            <person name="Riley R."/>
            <person name="Salamov A.A."/>
            <person name="Brown D.W."/>
            <person name="Nagy L.G."/>
            <person name="Floudas D."/>
            <person name="Held B.W."/>
            <person name="Levasseur A."/>
            <person name="Lombard V."/>
            <person name="Morin E."/>
            <person name="Otillar R."/>
            <person name="Lindquist E.A."/>
            <person name="Sun H."/>
            <person name="LaButti K.M."/>
            <person name="Schmutz J."/>
            <person name="Jabbour D."/>
            <person name="Luo H."/>
            <person name="Baker S.E."/>
            <person name="Pisabarro A.G."/>
            <person name="Walton J.D."/>
            <person name="Blanchette R.A."/>
            <person name="Henrissat B."/>
            <person name="Martin F."/>
            <person name="Cullen D."/>
            <person name="Hibbett D.S."/>
            <person name="Grigoriev I.V."/>
        </authorList>
    </citation>
    <scope>NUCLEOTIDE SEQUENCE [LARGE SCALE GENOMIC DNA]</scope>
    <source>
        <strain evidence="3">FD-172 SS1</strain>
    </source>
</reference>
<dbReference type="PANTHER" id="PTHR32285">
    <property type="entry name" value="PROTEIN TRICHOME BIREFRINGENCE-LIKE 9-RELATED"/>
    <property type="match status" value="1"/>
</dbReference>
<protein>
    <submittedName>
        <fullName evidence="2">Uncharacterized protein</fullName>
    </submittedName>
</protein>
<dbReference type="InterPro" id="IPR029962">
    <property type="entry name" value="TBL"/>
</dbReference>
<dbReference type="GO" id="GO:0016413">
    <property type="term" value="F:O-acetyltransferase activity"/>
    <property type="evidence" value="ECO:0007669"/>
    <property type="project" value="InterPro"/>
</dbReference>
<dbReference type="OrthoDB" id="630188at2759"/>
<dbReference type="HOGENOM" id="CLU_039311_0_0_1"/>
<keyword evidence="1" id="KW-1133">Transmembrane helix</keyword>
<keyword evidence="1" id="KW-0472">Membrane</keyword>
<accession>A0A067N8X3</accession>
<organism evidence="2 3">
    <name type="scientific">Botryobasidium botryosum (strain FD-172 SS1)</name>
    <dbReference type="NCBI Taxonomy" id="930990"/>
    <lineage>
        <taxon>Eukaryota</taxon>
        <taxon>Fungi</taxon>
        <taxon>Dikarya</taxon>
        <taxon>Basidiomycota</taxon>
        <taxon>Agaricomycotina</taxon>
        <taxon>Agaricomycetes</taxon>
        <taxon>Cantharellales</taxon>
        <taxon>Botryobasidiaceae</taxon>
        <taxon>Botryobasidium</taxon>
    </lineage>
</organism>
<dbReference type="Proteomes" id="UP000027195">
    <property type="component" value="Unassembled WGS sequence"/>
</dbReference>
<sequence length="443" mass="50495">MQTGRDDSFASSWKSHFNFSRSDQGYLPLYPLKQARHFKVKTLLLFSLVPLSLLLLYLQPHISAAISPWSLCDPHTYSAGEWVFSPLPDTAQDVLSVSGFEGCASSREFEWHLRNDGGKLGEYRRNASRWVWQPPKNKCRGMKPFAKEDLLKELVERGGWLLIGDSVTEEHFFSLSCTLYPHVVATPKYVDGTAFDRAWPQNLYLNPNSSLLPSLELPVGFDIAKTPLVTFRRVDLLFSRDDLIGLHKTLPPYNTTYPTLSSEIFGTQESWDLSPSEYLPIFTAPLPEAHYRTLIVNTAGHWTETTFAFTNGLPEIFAFFGDATRAWVKAVASALKGDTEGRQVLVRSYALGHENCQNINMPYKEIHPYQWTWYNWNWLDRFNEAFEAVVENFGHPQIHFLAIDRPQQLRPDAHASSDCLHIAVGTGVIEGWTSYITHYITNL</sequence>
<keyword evidence="1" id="KW-0812">Transmembrane</keyword>
<dbReference type="EMBL" id="KL198017">
    <property type="protein sequence ID" value="KDQ20582.1"/>
    <property type="molecule type" value="Genomic_DNA"/>
</dbReference>
<dbReference type="AlphaFoldDB" id="A0A067N8X3"/>
<gene>
    <name evidence="2" type="ORF">BOTBODRAFT_26587</name>
</gene>
<dbReference type="InParanoid" id="A0A067N8X3"/>
<evidence type="ECO:0000313" key="2">
    <source>
        <dbReference type="EMBL" id="KDQ20582.1"/>
    </source>
</evidence>